<dbReference type="PROSITE" id="PS50297">
    <property type="entry name" value="ANK_REP_REGION"/>
    <property type="match status" value="1"/>
</dbReference>
<dbReference type="PROSITE" id="PS50088">
    <property type="entry name" value="ANK_REPEAT"/>
    <property type="match status" value="2"/>
</dbReference>
<dbReference type="Gene3D" id="1.25.40.20">
    <property type="entry name" value="Ankyrin repeat-containing domain"/>
    <property type="match status" value="1"/>
</dbReference>
<dbReference type="SUPFAM" id="SSF48403">
    <property type="entry name" value="Ankyrin repeat"/>
    <property type="match status" value="1"/>
</dbReference>
<dbReference type="AlphaFoldDB" id="A0A395T0P9"/>
<dbReference type="Proteomes" id="UP000266234">
    <property type="component" value="Unassembled WGS sequence"/>
</dbReference>
<keyword evidence="5" id="KW-1185">Reference proteome</keyword>
<feature type="repeat" description="ANK" evidence="3">
    <location>
        <begin position="439"/>
        <end position="472"/>
    </location>
</feature>
<organism evidence="4 5">
    <name type="scientific">Fusarium longipes</name>
    <dbReference type="NCBI Taxonomy" id="694270"/>
    <lineage>
        <taxon>Eukaryota</taxon>
        <taxon>Fungi</taxon>
        <taxon>Dikarya</taxon>
        <taxon>Ascomycota</taxon>
        <taxon>Pezizomycotina</taxon>
        <taxon>Sordariomycetes</taxon>
        <taxon>Hypocreomycetidae</taxon>
        <taxon>Hypocreales</taxon>
        <taxon>Nectriaceae</taxon>
        <taxon>Fusarium</taxon>
    </lineage>
</organism>
<accession>A0A395T0P9</accession>
<evidence type="ECO:0000256" key="1">
    <source>
        <dbReference type="ARBA" id="ARBA00022737"/>
    </source>
</evidence>
<feature type="repeat" description="ANK" evidence="3">
    <location>
        <begin position="361"/>
        <end position="399"/>
    </location>
</feature>
<name>A0A395T0P9_9HYPO</name>
<dbReference type="PANTHER" id="PTHR24198:SF165">
    <property type="entry name" value="ANKYRIN REPEAT-CONTAINING PROTEIN-RELATED"/>
    <property type="match status" value="1"/>
</dbReference>
<keyword evidence="1" id="KW-0677">Repeat</keyword>
<dbReference type="Pfam" id="PF12796">
    <property type="entry name" value="Ank_2"/>
    <property type="match status" value="1"/>
</dbReference>
<dbReference type="PANTHER" id="PTHR24198">
    <property type="entry name" value="ANKYRIN REPEAT AND PROTEIN KINASE DOMAIN-CONTAINING PROTEIN"/>
    <property type="match status" value="1"/>
</dbReference>
<protein>
    <submittedName>
        <fullName evidence="4">Uncharacterized protein</fullName>
    </submittedName>
</protein>
<dbReference type="STRING" id="694270.A0A395T0P9"/>
<proteinExistence type="predicted"/>
<evidence type="ECO:0000313" key="4">
    <source>
        <dbReference type="EMBL" id="RGP78278.1"/>
    </source>
</evidence>
<evidence type="ECO:0000256" key="3">
    <source>
        <dbReference type="PROSITE-ProRule" id="PRU00023"/>
    </source>
</evidence>
<dbReference type="InterPro" id="IPR036770">
    <property type="entry name" value="Ankyrin_rpt-contain_sf"/>
</dbReference>
<dbReference type="EMBL" id="PXOG01000071">
    <property type="protein sequence ID" value="RGP78278.1"/>
    <property type="molecule type" value="Genomic_DNA"/>
</dbReference>
<reference evidence="4 5" key="1">
    <citation type="journal article" date="2018" name="PLoS Pathog.">
        <title>Evolution of structural diversity of trichothecenes, a family of toxins produced by plant pathogenic and entomopathogenic fungi.</title>
        <authorList>
            <person name="Proctor R.H."/>
            <person name="McCormick S.P."/>
            <person name="Kim H.S."/>
            <person name="Cardoza R.E."/>
            <person name="Stanley A.M."/>
            <person name="Lindo L."/>
            <person name="Kelly A."/>
            <person name="Brown D.W."/>
            <person name="Lee T."/>
            <person name="Vaughan M.M."/>
            <person name="Alexander N.J."/>
            <person name="Busman M."/>
            <person name="Gutierrez S."/>
        </authorList>
    </citation>
    <scope>NUCLEOTIDE SEQUENCE [LARGE SCALE GENOMIC DNA]</scope>
    <source>
        <strain evidence="4 5">NRRL 20695</strain>
    </source>
</reference>
<evidence type="ECO:0000256" key="2">
    <source>
        <dbReference type="ARBA" id="ARBA00023043"/>
    </source>
</evidence>
<keyword evidence="2 3" id="KW-0040">ANK repeat</keyword>
<gene>
    <name evidence="4" type="ORF">FLONG3_3593</name>
</gene>
<sequence>MNMPSSVQPKTESPYQKFTHKPVDESYSYGPLLDVPVILTDRNGCLLYENEGRLLLSIIAHDDVTFLKRYFAIDPQVMPDLFELSDGDEYGYEFAGYFKCAAIYGSLGVLQTLIEYTTKGLDKSIPIRLPFNPPLLNVAAQFGQVRIVQWLLDTQPLYASIDDRDHRGFTALAAAANLFETRTSPAWDQIHFGNSEAIMNLLLDHGACASDVAHPTNDGSYKRPSVLSLAAQWASIQLLERLIDGGADVHYNVTVSTWELDFGKQLGTSDKMVVNSLFFASLYANPNGVKTLVDRRAIGVDVADMVCSPDCVGGLPLHWAARNQLQHIPPSFYDKRAGNIRRTIEKLLDFAPTSVNLQDDNGNTALHYATRHFGKNGSTFTPIFELLCSRGADSSLRNCKNETPLHTLFQPHGDNGPIDIAAVSLLLSHGAKVTDVDEDGNTPLHIATRDWHFVDAASLLLECGADPAQKNLEQENALPKRMEYLLGSK</sequence>
<evidence type="ECO:0000313" key="5">
    <source>
        <dbReference type="Proteomes" id="UP000266234"/>
    </source>
</evidence>
<dbReference type="InterPro" id="IPR002110">
    <property type="entry name" value="Ankyrin_rpt"/>
</dbReference>
<dbReference type="OrthoDB" id="823504at2759"/>
<dbReference type="SMART" id="SM00248">
    <property type="entry name" value="ANK"/>
    <property type="match status" value="7"/>
</dbReference>
<comment type="caution">
    <text evidence="4">The sequence shown here is derived from an EMBL/GenBank/DDBJ whole genome shotgun (WGS) entry which is preliminary data.</text>
</comment>